<dbReference type="eggNOG" id="ENOG5032F5G">
    <property type="taxonomic scope" value="Bacteria"/>
</dbReference>
<evidence type="ECO:0000313" key="2">
    <source>
        <dbReference type="Proteomes" id="UP000001601"/>
    </source>
</evidence>
<dbReference type="InterPro" id="IPR025586">
    <property type="entry name" value="PcfJ"/>
</dbReference>
<dbReference type="Proteomes" id="UP000001601">
    <property type="component" value="Unassembled WGS sequence"/>
</dbReference>
<reference evidence="1 2" key="1">
    <citation type="journal article" date="2007" name="Nature">
        <title>Light stimulates growth of proteorhodopsin-containing marine Flavobacteria.</title>
        <authorList>
            <person name="Gomez-Consarnau L."/>
            <person name="Gonzalez J.M."/>
            <person name="Coll-Llado M."/>
            <person name="Gourdon P."/>
            <person name="Pascher T."/>
            <person name="Neutze R."/>
            <person name="Pedros-Alio C."/>
            <person name="Pinhassi J."/>
        </authorList>
    </citation>
    <scope>NUCLEOTIDE SEQUENCE [LARGE SCALE GENOMIC DNA]</scope>
    <source>
        <strain evidence="1 2">MED217</strain>
    </source>
</reference>
<evidence type="ECO:0000313" key="1">
    <source>
        <dbReference type="EMBL" id="EAQ48433.1"/>
    </source>
</evidence>
<proteinExistence type="predicted"/>
<dbReference type="AlphaFoldDB" id="A3XPT8"/>
<protein>
    <recommendedName>
        <fullName evidence="3">PcfJ-like protein</fullName>
    </recommendedName>
</protein>
<dbReference type="STRING" id="398720.MED217_13039"/>
<sequence>MDLQAYLAQHSFPPKVTASLHLLHEKLQDFGLEVDHPCLSKATLYEIWSSFFDSYFDAKEYRYLLYKSALNYLMADDYLITRQSFEALSRSLCFMKEVLATNLWLRGELIAQAMIQLACYYGNHPNRLSPCARLFAQKWTSVRDLQACIALHELLFGRSLAMPGYINTSKTKLPALERRIFSVLFEERSLRKTLPFLGLSKQEAHLFLYGGIPYLETEGIEQINTLKHYRSIVRLYKNVPQHLDALLELLTLSHKWEYDIDLFEKDIAFWQEVVRFYITHFKKEDFQGATVFLDYIGYKRYTAIDTTGTYSLKDKTLASFNREMNHWHRYGFEEVDLDKPVVTWEPRTFKPYTATLDDRLYKIEEITDSHTLYNESKVLKHCVYGYVNRCLQDYSRIFGLRVQRKGHFTPCCTIQVIDKTVVQFKGKMNRNATEVEKQLLKAWCEINNLSINLL</sequence>
<dbReference type="EMBL" id="AANC01000008">
    <property type="protein sequence ID" value="EAQ48433.1"/>
    <property type="molecule type" value="Genomic_DNA"/>
</dbReference>
<keyword evidence="2" id="KW-1185">Reference proteome</keyword>
<gene>
    <name evidence="1" type="ORF">MED217_13039</name>
</gene>
<dbReference type="RefSeq" id="WP_009780962.1">
    <property type="nucleotide sequence ID" value="NZ_CH672395.1"/>
</dbReference>
<organism evidence="1 2">
    <name type="scientific">Leeuwenhoekiella blandensis (strain CECT 7118 / CCUG 51940 / KCTC 22103 / MED217)</name>
    <name type="common">Flavobacterium sp. (strain MED217)</name>
    <dbReference type="NCBI Taxonomy" id="398720"/>
    <lineage>
        <taxon>Bacteria</taxon>
        <taxon>Pseudomonadati</taxon>
        <taxon>Bacteroidota</taxon>
        <taxon>Flavobacteriia</taxon>
        <taxon>Flavobacteriales</taxon>
        <taxon>Flavobacteriaceae</taxon>
        <taxon>Leeuwenhoekiella</taxon>
    </lineage>
</organism>
<accession>A3XPT8</accession>
<comment type="caution">
    <text evidence="1">The sequence shown here is derived from an EMBL/GenBank/DDBJ whole genome shotgun (WGS) entry which is preliminary data.</text>
</comment>
<name>A3XPT8_LEEBM</name>
<dbReference type="HOGENOM" id="CLU_602425_0_0_10"/>
<dbReference type="Pfam" id="PF14284">
    <property type="entry name" value="PcfJ"/>
    <property type="match status" value="1"/>
</dbReference>
<evidence type="ECO:0008006" key="3">
    <source>
        <dbReference type="Google" id="ProtNLM"/>
    </source>
</evidence>